<dbReference type="InterPro" id="IPR052035">
    <property type="entry name" value="ZnF_BED_domain_contain"/>
</dbReference>
<dbReference type="InterPro" id="IPR012337">
    <property type="entry name" value="RNaseH-like_sf"/>
</dbReference>
<feature type="non-terminal residue" evidence="7">
    <location>
        <position position="1"/>
    </location>
</feature>
<proteinExistence type="predicted"/>
<evidence type="ECO:0000256" key="3">
    <source>
        <dbReference type="ARBA" id="ARBA00022771"/>
    </source>
</evidence>
<dbReference type="InParanoid" id="A0A409WY49"/>
<evidence type="ECO:0000256" key="5">
    <source>
        <dbReference type="ARBA" id="ARBA00023242"/>
    </source>
</evidence>
<dbReference type="AlphaFoldDB" id="A0A409WY49"/>
<evidence type="ECO:0008006" key="9">
    <source>
        <dbReference type="Google" id="ProtNLM"/>
    </source>
</evidence>
<dbReference type="PANTHER" id="PTHR46481:SF10">
    <property type="entry name" value="ZINC FINGER BED DOMAIN-CONTAINING PROTEIN 39"/>
    <property type="match status" value="1"/>
</dbReference>
<gene>
    <name evidence="7" type="ORF">CVT24_006497</name>
</gene>
<keyword evidence="8" id="KW-1185">Reference proteome</keyword>
<reference evidence="7 8" key="1">
    <citation type="journal article" date="2018" name="Evol. Lett.">
        <title>Horizontal gene cluster transfer increased hallucinogenic mushroom diversity.</title>
        <authorList>
            <person name="Reynolds H.T."/>
            <person name="Vijayakumar V."/>
            <person name="Gluck-Thaler E."/>
            <person name="Korotkin H.B."/>
            <person name="Matheny P.B."/>
            <person name="Slot J.C."/>
        </authorList>
    </citation>
    <scope>NUCLEOTIDE SEQUENCE [LARGE SCALE GENOMIC DNA]</scope>
    <source>
        <strain evidence="7 8">2629</strain>
    </source>
</reference>
<organism evidence="7 8">
    <name type="scientific">Panaeolus cyanescens</name>
    <dbReference type="NCBI Taxonomy" id="181874"/>
    <lineage>
        <taxon>Eukaryota</taxon>
        <taxon>Fungi</taxon>
        <taxon>Dikarya</taxon>
        <taxon>Basidiomycota</taxon>
        <taxon>Agaricomycotina</taxon>
        <taxon>Agaricomycetes</taxon>
        <taxon>Agaricomycetidae</taxon>
        <taxon>Agaricales</taxon>
        <taxon>Agaricineae</taxon>
        <taxon>Galeropsidaceae</taxon>
        <taxon>Panaeolus</taxon>
    </lineage>
</organism>
<keyword evidence="3" id="KW-0863">Zinc-finger</keyword>
<feature type="region of interest" description="Disordered" evidence="6">
    <location>
        <begin position="1"/>
        <end position="24"/>
    </location>
</feature>
<dbReference type="Proteomes" id="UP000284842">
    <property type="component" value="Unassembled WGS sequence"/>
</dbReference>
<accession>A0A409WY49</accession>
<evidence type="ECO:0000256" key="1">
    <source>
        <dbReference type="ARBA" id="ARBA00004123"/>
    </source>
</evidence>
<evidence type="ECO:0000313" key="8">
    <source>
        <dbReference type="Proteomes" id="UP000284842"/>
    </source>
</evidence>
<name>A0A409WY49_9AGAR</name>
<evidence type="ECO:0000313" key="7">
    <source>
        <dbReference type="EMBL" id="PPQ83391.1"/>
    </source>
</evidence>
<evidence type="ECO:0000256" key="6">
    <source>
        <dbReference type="SAM" id="MobiDB-lite"/>
    </source>
</evidence>
<dbReference type="PANTHER" id="PTHR46481">
    <property type="entry name" value="ZINC FINGER BED DOMAIN-CONTAINING PROTEIN 4"/>
    <property type="match status" value="1"/>
</dbReference>
<comment type="subcellular location">
    <subcellularLocation>
        <location evidence="1">Nucleus</location>
    </subcellularLocation>
</comment>
<evidence type="ECO:0000256" key="2">
    <source>
        <dbReference type="ARBA" id="ARBA00022723"/>
    </source>
</evidence>
<dbReference type="STRING" id="181874.A0A409WY49"/>
<keyword evidence="4" id="KW-0862">Zinc</keyword>
<dbReference type="EMBL" id="NHTK01005033">
    <property type="protein sequence ID" value="PPQ83391.1"/>
    <property type="molecule type" value="Genomic_DNA"/>
</dbReference>
<protein>
    <recommendedName>
        <fullName evidence="9">HAT C-terminal dimerisation domain-containing protein</fullName>
    </recommendedName>
</protein>
<sequence length="287" mass="32290">VSTPANGGSKKKPSTQSAKVTKYTTQTTTLRRHMDNSHPGAYRAWAKAHNFTSMLPSDSKKRREELADATLKLQQTHVDAHFDVAPEKPEPPEAYSDELFNEVAIQWLVETNQPLQAFEHPTFKRMIALAARAIRSDVKLLSRKQTRAEILRMFKEQMKALGERLNSALVSGKVSLTCDAWQADNGDGYFAVTGHWIEEEQGSGPGAVSTWVEHEALLGFTQLNTSHNGSRLGQALYKICDRLRIVHKIGHITCDNASNNDTMLAEFARCYRLKTGKRYNVSERHIR</sequence>
<keyword evidence="5" id="KW-0539">Nucleus</keyword>
<dbReference type="OrthoDB" id="3256444at2759"/>
<evidence type="ECO:0000256" key="4">
    <source>
        <dbReference type="ARBA" id="ARBA00022833"/>
    </source>
</evidence>
<comment type="caution">
    <text evidence="7">The sequence shown here is derived from an EMBL/GenBank/DDBJ whole genome shotgun (WGS) entry which is preliminary data.</text>
</comment>
<dbReference type="GO" id="GO:0005634">
    <property type="term" value="C:nucleus"/>
    <property type="evidence" value="ECO:0007669"/>
    <property type="project" value="UniProtKB-SubCell"/>
</dbReference>
<dbReference type="GO" id="GO:0008270">
    <property type="term" value="F:zinc ion binding"/>
    <property type="evidence" value="ECO:0007669"/>
    <property type="project" value="UniProtKB-KW"/>
</dbReference>
<keyword evidence="2" id="KW-0479">Metal-binding</keyword>
<dbReference type="SUPFAM" id="SSF53098">
    <property type="entry name" value="Ribonuclease H-like"/>
    <property type="match status" value="1"/>
</dbReference>